<comment type="caution">
    <text evidence="3">The sequence shown here is derived from an EMBL/GenBank/DDBJ whole genome shotgun (WGS) entry which is preliminary data.</text>
</comment>
<evidence type="ECO:0000313" key="4">
    <source>
        <dbReference type="Proteomes" id="UP000580910"/>
    </source>
</evidence>
<keyword evidence="1" id="KW-1133">Transmembrane helix</keyword>
<keyword evidence="1" id="KW-0812">Transmembrane</keyword>
<evidence type="ECO:0000256" key="1">
    <source>
        <dbReference type="SAM" id="Phobius"/>
    </source>
</evidence>
<dbReference type="Proteomes" id="UP000580910">
    <property type="component" value="Unassembled WGS sequence"/>
</dbReference>
<dbReference type="Pfam" id="PF03703">
    <property type="entry name" value="bPH_2"/>
    <property type="match status" value="1"/>
</dbReference>
<dbReference type="PANTHER" id="PTHR34473">
    <property type="entry name" value="UPF0699 TRANSMEMBRANE PROTEIN YDBS"/>
    <property type="match status" value="1"/>
</dbReference>
<feature type="transmembrane region" description="Helical" evidence="1">
    <location>
        <begin position="25"/>
        <end position="44"/>
    </location>
</feature>
<dbReference type="RefSeq" id="WP_182536700.1">
    <property type="nucleotide sequence ID" value="NZ_JACGXA010000001.1"/>
</dbReference>
<evidence type="ECO:0000313" key="3">
    <source>
        <dbReference type="EMBL" id="MBA8802317.1"/>
    </source>
</evidence>
<dbReference type="EMBL" id="JACGXA010000001">
    <property type="protein sequence ID" value="MBA8802317.1"/>
    <property type="molecule type" value="Genomic_DNA"/>
</dbReference>
<keyword evidence="4" id="KW-1185">Reference proteome</keyword>
<gene>
    <name evidence="3" type="ORF">FB382_000608</name>
</gene>
<feature type="domain" description="YdbS-like PH" evidence="2">
    <location>
        <begin position="74"/>
        <end position="149"/>
    </location>
</feature>
<dbReference type="PANTHER" id="PTHR34473:SF2">
    <property type="entry name" value="UPF0699 TRANSMEMBRANE PROTEIN YDBT"/>
    <property type="match status" value="1"/>
</dbReference>
<evidence type="ECO:0000259" key="2">
    <source>
        <dbReference type="Pfam" id="PF03703"/>
    </source>
</evidence>
<protein>
    <submittedName>
        <fullName evidence="3">Putative membrane protein YdbT with pleckstrin-like domain</fullName>
    </submittedName>
</protein>
<feature type="transmembrane region" description="Helical" evidence="1">
    <location>
        <begin position="50"/>
        <end position="75"/>
    </location>
</feature>
<organism evidence="3 4">
    <name type="scientific">Nocardioides ginsengisegetis</name>
    <dbReference type="NCBI Taxonomy" id="661491"/>
    <lineage>
        <taxon>Bacteria</taxon>
        <taxon>Bacillati</taxon>
        <taxon>Actinomycetota</taxon>
        <taxon>Actinomycetes</taxon>
        <taxon>Propionibacteriales</taxon>
        <taxon>Nocardioidaceae</taxon>
        <taxon>Nocardioides</taxon>
    </lineage>
</organism>
<dbReference type="AlphaFoldDB" id="A0A7W3P8D5"/>
<keyword evidence="1" id="KW-0472">Membrane</keyword>
<sequence length="167" mass="18265">MAISQKLLNDGESVVISTRTHPKALLAPLLWLVLILAVVVFANVKIDNDVAGYVAWGIGAVLVVWLVLPPVVRWLSASYTITNRRLITRTGVIVRKGHDIPLSRISDVAYELGLVDRMLGCGTLVISDASTNGRVSLPDIPHVEETQRRLNQLLHDLNDPTGHHDGT</sequence>
<name>A0A7W3P8D5_9ACTN</name>
<proteinExistence type="predicted"/>
<accession>A0A7W3P8D5</accession>
<reference evidence="3 4" key="1">
    <citation type="submission" date="2020-07" db="EMBL/GenBank/DDBJ databases">
        <title>Sequencing the genomes of 1000 actinobacteria strains.</title>
        <authorList>
            <person name="Klenk H.-P."/>
        </authorList>
    </citation>
    <scope>NUCLEOTIDE SEQUENCE [LARGE SCALE GENOMIC DNA]</scope>
    <source>
        <strain evidence="3 4">DSM 21349</strain>
    </source>
</reference>
<dbReference type="InterPro" id="IPR005182">
    <property type="entry name" value="YdbS-like_PH"/>
</dbReference>